<feature type="compositionally biased region" description="Basic and acidic residues" evidence="1">
    <location>
        <begin position="161"/>
        <end position="181"/>
    </location>
</feature>
<dbReference type="AlphaFoldDB" id="A0A0M0JQ91"/>
<keyword evidence="3" id="KW-1185">Reference proteome</keyword>
<sequence>MRASAMALAPSRPILFLERSSVLKAAKRGSTSHSSTTQAPGRFWRRRGRPTPRAHAREPVVADLPPVTGGPVGVRHRPLRTLGEVEAQEAGLDGGADGGLDVAPARVLVRLREGRLARPHPLRKPLGQLTLHPHDSARAQGEELRLGVGARRLVEVELGDRRHDAERDEEHAKVGAQRQRDPPQLARRPKGLGRKGLPAREAAVALVQTDEPGALHRRDRAALHRREQRLNVKVGVRCGGGGARDDRLR</sequence>
<dbReference type="EMBL" id="JWZX01002517">
    <property type="protein sequence ID" value="KOO28766.1"/>
    <property type="molecule type" value="Genomic_DNA"/>
</dbReference>
<comment type="caution">
    <text evidence="2">The sequence shown here is derived from an EMBL/GenBank/DDBJ whole genome shotgun (WGS) entry which is preliminary data.</text>
</comment>
<feature type="compositionally biased region" description="Polar residues" evidence="1">
    <location>
        <begin position="29"/>
        <end position="38"/>
    </location>
</feature>
<accession>A0A0M0JQ91</accession>
<feature type="region of interest" description="Disordered" evidence="1">
    <location>
        <begin position="161"/>
        <end position="200"/>
    </location>
</feature>
<evidence type="ECO:0000313" key="2">
    <source>
        <dbReference type="EMBL" id="KOO28766.1"/>
    </source>
</evidence>
<evidence type="ECO:0000313" key="3">
    <source>
        <dbReference type="Proteomes" id="UP000037460"/>
    </source>
</evidence>
<protein>
    <submittedName>
        <fullName evidence="2">Uncharacterized protein</fullName>
    </submittedName>
</protein>
<feature type="non-terminal residue" evidence="2">
    <location>
        <position position="249"/>
    </location>
</feature>
<feature type="region of interest" description="Disordered" evidence="1">
    <location>
        <begin position="25"/>
        <end position="74"/>
    </location>
</feature>
<proteinExistence type="predicted"/>
<organism evidence="2 3">
    <name type="scientific">Chrysochromulina tobinii</name>
    <dbReference type="NCBI Taxonomy" id="1460289"/>
    <lineage>
        <taxon>Eukaryota</taxon>
        <taxon>Haptista</taxon>
        <taxon>Haptophyta</taxon>
        <taxon>Prymnesiophyceae</taxon>
        <taxon>Prymnesiales</taxon>
        <taxon>Chrysochromulinaceae</taxon>
        <taxon>Chrysochromulina</taxon>
    </lineage>
</organism>
<name>A0A0M0JQ91_9EUKA</name>
<evidence type="ECO:0000256" key="1">
    <source>
        <dbReference type="SAM" id="MobiDB-lite"/>
    </source>
</evidence>
<dbReference type="Proteomes" id="UP000037460">
    <property type="component" value="Unassembled WGS sequence"/>
</dbReference>
<reference evidence="3" key="1">
    <citation type="journal article" date="2015" name="PLoS Genet.">
        <title>Genome Sequence and Transcriptome Analyses of Chrysochromulina tobin: Metabolic Tools for Enhanced Algal Fitness in the Prominent Order Prymnesiales (Haptophyceae).</title>
        <authorList>
            <person name="Hovde B.T."/>
            <person name="Deodato C.R."/>
            <person name="Hunsperger H.M."/>
            <person name="Ryken S.A."/>
            <person name="Yost W."/>
            <person name="Jha R.K."/>
            <person name="Patterson J."/>
            <person name="Monnat R.J. Jr."/>
            <person name="Barlow S.B."/>
            <person name="Starkenburg S.R."/>
            <person name="Cattolico R.A."/>
        </authorList>
    </citation>
    <scope>NUCLEOTIDE SEQUENCE</scope>
    <source>
        <strain evidence="3">CCMP291</strain>
    </source>
</reference>
<feature type="compositionally biased region" description="Basic residues" evidence="1">
    <location>
        <begin position="43"/>
        <end position="54"/>
    </location>
</feature>
<gene>
    <name evidence="2" type="ORF">Ctob_010824</name>
</gene>